<dbReference type="SMART" id="SM00184">
    <property type="entry name" value="RING"/>
    <property type="match status" value="1"/>
</dbReference>
<evidence type="ECO:0000256" key="6">
    <source>
        <dbReference type="ARBA" id="ARBA00022448"/>
    </source>
</evidence>
<evidence type="ECO:0000256" key="17">
    <source>
        <dbReference type="ARBA" id="ARBA00023140"/>
    </source>
</evidence>
<feature type="compositionally biased region" description="Acidic residues" evidence="19">
    <location>
        <begin position="215"/>
        <end position="225"/>
    </location>
</feature>
<dbReference type="PANTHER" id="PTHR23350">
    <property type="entry name" value="PEROXISOME ASSEMBLY PROTEIN 10"/>
    <property type="match status" value="1"/>
</dbReference>
<dbReference type="GO" id="GO:0005778">
    <property type="term" value="C:peroxisomal membrane"/>
    <property type="evidence" value="ECO:0007669"/>
    <property type="project" value="UniProtKB-SubCell"/>
</dbReference>
<evidence type="ECO:0000256" key="11">
    <source>
        <dbReference type="ARBA" id="ARBA00022771"/>
    </source>
</evidence>
<dbReference type="EC" id="2.3.2.27" evidence="5"/>
<evidence type="ECO:0000256" key="4">
    <source>
        <dbReference type="ARBA" id="ARBA00008704"/>
    </source>
</evidence>
<evidence type="ECO:0000256" key="13">
    <source>
        <dbReference type="ARBA" id="ARBA00022833"/>
    </source>
</evidence>
<dbReference type="OrthoDB" id="6270329at2759"/>
<dbReference type="Proteomes" id="UP000192257">
    <property type="component" value="Unassembled WGS sequence"/>
</dbReference>
<dbReference type="GeneID" id="39984599"/>
<dbReference type="InterPro" id="IPR025654">
    <property type="entry name" value="PEX2/10"/>
</dbReference>
<dbReference type="GO" id="GO:0008270">
    <property type="term" value="F:zinc ion binding"/>
    <property type="evidence" value="ECO:0007669"/>
    <property type="project" value="UniProtKB-KW"/>
</dbReference>
<dbReference type="STRING" id="67003.A0A1X0NY02"/>
<comment type="similarity">
    <text evidence="4">Belongs to the pex2/pex10/pex12 family.</text>
</comment>
<reference evidence="21 22" key="1">
    <citation type="submission" date="2017-03" db="EMBL/GenBank/DDBJ databases">
        <title>An alternative strategy for trypanosome survival in the mammalian bloodstream revealed through genome and transcriptome analysis of the ubiquitous bovine parasite Trypanosoma (Megatrypanum) theileri.</title>
        <authorList>
            <person name="Kelly S."/>
            <person name="Ivens A."/>
            <person name="Mott A."/>
            <person name="O'Neill E."/>
            <person name="Emms D."/>
            <person name="Macleod O."/>
            <person name="Voorheis P."/>
            <person name="Matthews J."/>
            <person name="Matthews K."/>
            <person name="Carrington M."/>
        </authorList>
    </citation>
    <scope>NUCLEOTIDE SEQUENCE [LARGE SCALE GENOMIC DNA]</scope>
    <source>
        <strain evidence="21">Edinburgh</strain>
    </source>
</reference>
<evidence type="ECO:0000259" key="20">
    <source>
        <dbReference type="PROSITE" id="PS50089"/>
    </source>
</evidence>
<gene>
    <name evidence="21" type="ORF">TM35_000111100</name>
</gene>
<dbReference type="InterPro" id="IPR013083">
    <property type="entry name" value="Znf_RING/FYVE/PHD"/>
</dbReference>
<dbReference type="InterPro" id="IPR006845">
    <property type="entry name" value="Pex_N"/>
</dbReference>
<evidence type="ECO:0000313" key="22">
    <source>
        <dbReference type="Proteomes" id="UP000192257"/>
    </source>
</evidence>
<proteinExistence type="inferred from homology"/>
<dbReference type="VEuPathDB" id="TriTrypDB:TM35_000111100"/>
<sequence length="308" mass="34468">MHPATAPYILRSIYKDEHIADTHLARPLTDLVTTAFGAHFTNRYDRVLCQLAKGAYVLFALVRGQTLGEEFCDLLPVTGSRPPQVLGIRRKVLLAVLLALEPLLLFRFAVKVFPSVQPHDVISNISKCVMMLLFIFETYGTLTHRLLGVRYLSLIPSRTLKNDDGAPRKYLVLGIVMLLELIIRLWRFLEERRLAQRQDAQNRIGKNAGDGIDNSMDDDDDSDAEENGRAALGKCMLCLSNRKQPTATLCGHIFCWKCLSEWIKSNSQGAICPFCRRRITVQSSVPLYFYVAKEAPTVGGGVQDDASA</sequence>
<dbReference type="GO" id="GO:0016558">
    <property type="term" value="P:protein import into peroxisome matrix"/>
    <property type="evidence" value="ECO:0007669"/>
    <property type="project" value="InterPro"/>
</dbReference>
<keyword evidence="12" id="KW-0833">Ubl conjugation pathway</keyword>
<keyword evidence="10" id="KW-0479">Metal-binding</keyword>
<dbReference type="RefSeq" id="XP_028883642.1">
    <property type="nucleotide sequence ID" value="XM_029024819.1"/>
</dbReference>
<comment type="catalytic activity">
    <reaction evidence="1">
        <text>S-ubiquitinyl-[E2 ubiquitin-conjugating enzyme]-L-cysteine + [acceptor protein]-L-lysine = [E2 ubiquitin-conjugating enzyme]-L-cysteine + N(6)-ubiquitinyl-[acceptor protein]-L-lysine.</text>
        <dbReference type="EC" id="2.3.2.27"/>
    </reaction>
</comment>
<protein>
    <recommendedName>
        <fullName evidence="5">RING-type E3 ubiquitin transferase</fullName>
        <ecNumber evidence="5">2.3.2.27</ecNumber>
    </recommendedName>
</protein>
<dbReference type="Gene3D" id="3.30.40.10">
    <property type="entry name" value="Zinc/RING finger domain, C3HC4 (zinc finger)"/>
    <property type="match status" value="1"/>
</dbReference>
<keyword evidence="7" id="KW-0962">Peroxisome biogenesis</keyword>
<evidence type="ECO:0000256" key="3">
    <source>
        <dbReference type="ARBA" id="ARBA00004906"/>
    </source>
</evidence>
<dbReference type="SUPFAM" id="SSF57850">
    <property type="entry name" value="RING/U-box"/>
    <property type="match status" value="1"/>
</dbReference>
<comment type="subcellular location">
    <subcellularLocation>
        <location evidence="2">Peroxisome membrane</location>
        <topology evidence="2">Multi-pass membrane protein</topology>
    </subcellularLocation>
</comment>
<dbReference type="InterPro" id="IPR017907">
    <property type="entry name" value="Znf_RING_CS"/>
</dbReference>
<dbReference type="InterPro" id="IPR001841">
    <property type="entry name" value="Znf_RING"/>
</dbReference>
<dbReference type="PROSITE" id="PS50089">
    <property type="entry name" value="ZF_RING_2"/>
    <property type="match status" value="1"/>
</dbReference>
<dbReference type="PANTHER" id="PTHR23350:SF0">
    <property type="entry name" value="PEROXISOME BIOGENESIS FACTOR 10"/>
    <property type="match status" value="1"/>
</dbReference>
<keyword evidence="11 18" id="KW-0863">Zinc-finger</keyword>
<keyword evidence="22" id="KW-1185">Reference proteome</keyword>
<keyword evidence="14" id="KW-0653">Protein transport</keyword>
<dbReference type="EMBL" id="NBCO01000011">
    <property type="protein sequence ID" value="ORC89576.1"/>
    <property type="molecule type" value="Genomic_DNA"/>
</dbReference>
<evidence type="ECO:0000256" key="9">
    <source>
        <dbReference type="ARBA" id="ARBA00022692"/>
    </source>
</evidence>
<evidence type="ECO:0000256" key="16">
    <source>
        <dbReference type="ARBA" id="ARBA00023136"/>
    </source>
</evidence>
<comment type="caution">
    <text evidence="21">The sequence shown here is derived from an EMBL/GenBank/DDBJ whole genome shotgun (WGS) entry which is preliminary data.</text>
</comment>
<evidence type="ECO:0000256" key="8">
    <source>
        <dbReference type="ARBA" id="ARBA00022679"/>
    </source>
</evidence>
<dbReference type="AlphaFoldDB" id="A0A1X0NY02"/>
<keyword evidence="16" id="KW-0472">Membrane</keyword>
<dbReference type="GO" id="GO:0061630">
    <property type="term" value="F:ubiquitin protein ligase activity"/>
    <property type="evidence" value="ECO:0007669"/>
    <property type="project" value="UniProtKB-EC"/>
</dbReference>
<evidence type="ECO:0000256" key="14">
    <source>
        <dbReference type="ARBA" id="ARBA00022927"/>
    </source>
</evidence>
<evidence type="ECO:0000256" key="10">
    <source>
        <dbReference type="ARBA" id="ARBA00022723"/>
    </source>
</evidence>
<dbReference type="Pfam" id="PF04757">
    <property type="entry name" value="Pex2_Pex12"/>
    <property type="match status" value="1"/>
</dbReference>
<keyword evidence="8" id="KW-0808">Transferase</keyword>
<keyword evidence="15" id="KW-1133">Transmembrane helix</keyword>
<evidence type="ECO:0000256" key="18">
    <source>
        <dbReference type="PROSITE-ProRule" id="PRU00175"/>
    </source>
</evidence>
<keyword evidence="13" id="KW-0862">Zinc</keyword>
<evidence type="ECO:0000256" key="2">
    <source>
        <dbReference type="ARBA" id="ARBA00004585"/>
    </source>
</evidence>
<dbReference type="PROSITE" id="PS00518">
    <property type="entry name" value="ZF_RING_1"/>
    <property type="match status" value="1"/>
</dbReference>
<name>A0A1X0NY02_9TRYP</name>
<evidence type="ECO:0000256" key="5">
    <source>
        <dbReference type="ARBA" id="ARBA00012483"/>
    </source>
</evidence>
<evidence type="ECO:0000256" key="15">
    <source>
        <dbReference type="ARBA" id="ARBA00022989"/>
    </source>
</evidence>
<keyword evidence="6" id="KW-0813">Transport</keyword>
<accession>A0A1X0NY02</accession>
<dbReference type="Pfam" id="PF13639">
    <property type="entry name" value="zf-RING_2"/>
    <property type="match status" value="1"/>
</dbReference>
<feature type="domain" description="RING-type" evidence="20">
    <location>
        <begin position="235"/>
        <end position="276"/>
    </location>
</feature>
<evidence type="ECO:0000256" key="19">
    <source>
        <dbReference type="SAM" id="MobiDB-lite"/>
    </source>
</evidence>
<evidence type="ECO:0000256" key="1">
    <source>
        <dbReference type="ARBA" id="ARBA00000900"/>
    </source>
</evidence>
<evidence type="ECO:0000256" key="7">
    <source>
        <dbReference type="ARBA" id="ARBA00022593"/>
    </source>
</evidence>
<keyword evidence="9" id="KW-0812">Transmembrane</keyword>
<dbReference type="CDD" id="cd16527">
    <property type="entry name" value="RING-HC_PEX10"/>
    <property type="match status" value="1"/>
</dbReference>
<evidence type="ECO:0000313" key="21">
    <source>
        <dbReference type="EMBL" id="ORC89576.1"/>
    </source>
</evidence>
<organism evidence="21 22">
    <name type="scientific">Trypanosoma theileri</name>
    <dbReference type="NCBI Taxonomy" id="67003"/>
    <lineage>
        <taxon>Eukaryota</taxon>
        <taxon>Discoba</taxon>
        <taxon>Euglenozoa</taxon>
        <taxon>Kinetoplastea</taxon>
        <taxon>Metakinetoplastina</taxon>
        <taxon>Trypanosomatida</taxon>
        <taxon>Trypanosomatidae</taxon>
        <taxon>Trypanosoma</taxon>
    </lineage>
</organism>
<keyword evidence="17" id="KW-0576">Peroxisome</keyword>
<comment type="pathway">
    <text evidence="3">Protein modification; protein ubiquitination.</text>
</comment>
<feature type="region of interest" description="Disordered" evidence="19">
    <location>
        <begin position="205"/>
        <end position="225"/>
    </location>
</feature>
<evidence type="ECO:0000256" key="12">
    <source>
        <dbReference type="ARBA" id="ARBA00022786"/>
    </source>
</evidence>